<keyword evidence="1" id="KW-1133">Transmembrane helix</keyword>
<evidence type="ECO:0000256" key="1">
    <source>
        <dbReference type="SAM" id="Phobius"/>
    </source>
</evidence>
<dbReference type="OrthoDB" id="8591113at2"/>
<name>A0A2S9X5S7_9NEIS</name>
<gene>
    <name evidence="2" type="ORF">BUE93_09035</name>
</gene>
<keyword evidence="1" id="KW-0812">Transmembrane</keyword>
<dbReference type="InterPro" id="IPR009883">
    <property type="entry name" value="YgfX"/>
</dbReference>
<evidence type="ECO:0000313" key="3">
    <source>
        <dbReference type="Proteomes" id="UP000239469"/>
    </source>
</evidence>
<protein>
    <recommendedName>
        <fullName evidence="4">Toxin CptA</fullName>
    </recommendedName>
</protein>
<evidence type="ECO:0000313" key="2">
    <source>
        <dbReference type="EMBL" id="PRP71088.1"/>
    </source>
</evidence>
<dbReference type="Pfam" id="PF07254">
    <property type="entry name" value="Cpta_toxin"/>
    <property type="match status" value="1"/>
</dbReference>
<reference evidence="2 3" key="1">
    <citation type="submission" date="2017-01" db="EMBL/GenBank/DDBJ databases">
        <title>New insights into the genetic diversity of Chromobacterium isolated from tropical freshwater lake.</title>
        <authorList>
            <person name="Santos A.B."/>
            <person name="Nascimento A.M."/>
            <person name="Da Silva P.C."/>
        </authorList>
    </citation>
    <scope>NUCLEOTIDE SEQUENCE [LARGE SCALE GENOMIC DNA]</scope>
    <source>
        <strain evidence="2 3">56AF</strain>
    </source>
</reference>
<comment type="caution">
    <text evidence="2">The sequence shown here is derived from an EMBL/GenBank/DDBJ whole genome shotgun (WGS) entry which is preliminary data.</text>
</comment>
<sequence length="153" mass="17558">MRRDRPLLQPFAVALRPSRLWLSLVLAALAGYVLLLAWHLPTHYLFSVPLAAWLAWRAARANGWWRGDAPQRLEIDPRGRLFLCQDGLRQEAEVSDDCFVTPALTVLNLKVAGKRRCVMLWPDTADAESRRLLRVYLLWFEPPQPSDQTESTP</sequence>
<organism evidence="2 3">
    <name type="scientific">Chromobacterium amazonense</name>
    <dbReference type="NCBI Taxonomy" id="1382803"/>
    <lineage>
        <taxon>Bacteria</taxon>
        <taxon>Pseudomonadati</taxon>
        <taxon>Pseudomonadota</taxon>
        <taxon>Betaproteobacteria</taxon>
        <taxon>Neisseriales</taxon>
        <taxon>Chromobacteriaceae</taxon>
        <taxon>Chromobacterium</taxon>
    </lineage>
</organism>
<proteinExistence type="predicted"/>
<evidence type="ECO:0008006" key="4">
    <source>
        <dbReference type="Google" id="ProtNLM"/>
    </source>
</evidence>
<feature type="transmembrane region" description="Helical" evidence="1">
    <location>
        <begin position="20"/>
        <end position="40"/>
    </location>
</feature>
<keyword evidence="1" id="KW-0472">Membrane</keyword>
<dbReference type="EMBL" id="MTBD01000020">
    <property type="protein sequence ID" value="PRP71088.1"/>
    <property type="molecule type" value="Genomic_DNA"/>
</dbReference>
<dbReference type="AlphaFoldDB" id="A0A2S9X5S7"/>
<dbReference type="RefSeq" id="WP_106076564.1">
    <property type="nucleotide sequence ID" value="NZ_MTBD01000020.1"/>
</dbReference>
<accession>A0A2S9X5S7</accession>
<dbReference type="Proteomes" id="UP000239469">
    <property type="component" value="Unassembled WGS sequence"/>
</dbReference>